<proteinExistence type="predicted"/>
<dbReference type="InterPro" id="IPR057538">
    <property type="entry name" value="RXYLT1_C"/>
</dbReference>
<keyword evidence="3" id="KW-1185">Reference proteome</keyword>
<gene>
    <name evidence="2" type="ORF">PODLI_1B038981</name>
</gene>
<evidence type="ECO:0000313" key="2">
    <source>
        <dbReference type="EMBL" id="CAI5785527.1"/>
    </source>
</evidence>
<name>A0AA35PI32_9SAUR</name>
<organism evidence="2 3">
    <name type="scientific">Podarcis lilfordi</name>
    <name type="common">Lilford's wall lizard</name>
    <dbReference type="NCBI Taxonomy" id="74358"/>
    <lineage>
        <taxon>Eukaryota</taxon>
        <taxon>Metazoa</taxon>
        <taxon>Chordata</taxon>
        <taxon>Craniata</taxon>
        <taxon>Vertebrata</taxon>
        <taxon>Euteleostomi</taxon>
        <taxon>Lepidosauria</taxon>
        <taxon>Squamata</taxon>
        <taxon>Bifurcata</taxon>
        <taxon>Unidentata</taxon>
        <taxon>Episquamata</taxon>
        <taxon>Laterata</taxon>
        <taxon>Lacertibaenia</taxon>
        <taxon>Lacertidae</taxon>
        <taxon>Podarcis</taxon>
    </lineage>
</organism>
<dbReference type="GO" id="GO:0005794">
    <property type="term" value="C:Golgi apparatus"/>
    <property type="evidence" value="ECO:0007669"/>
    <property type="project" value="TreeGrafter"/>
</dbReference>
<dbReference type="PANTHER" id="PTHR15576">
    <property type="entry name" value="RIBITOL-5-PHOSPHATE XYLOSYLTRANSFERASE 1"/>
    <property type="match status" value="1"/>
</dbReference>
<dbReference type="PANTHER" id="PTHR15576:SF1">
    <property type="entry name" value="RIBITOL-5-PHOSPHATE XYLOSYLTRANSFERASE 1"/>
    <property type="match status" value="1"/>
</dbReference>
<dbReference type="AlphaFoldDB" id="A0AA35PI32"/>
<evidence type="ECO:0000313" key="3">
    <source>
        <dbReference type="Proteomes" id="UP001178461"/>
    </source>
</evidence>
<dbReference type="Proteomes" id="UP001178461">
    <property type="component" value="Chromosome 10"/>
</dbReference>
<dbReference type="GO" id="GO:0035269">
    <property type="term" value="P:protein O-linked glycosylation via mannose"/>
    <property type="evidence" value="ECO:0007669"/>
    <property type="project" value="InterPro"/>
</dbReference>
<evidence type="ECO:0000259" key="1">
    <source>
        <dbReference type="Pfam" id="PF24785"/>
    </source>
</evidence>
<dbReference type="Pfam" id="PF24785">
    <property type="entry name" value="RXYLT1_C"/>
    <property type="match status" value="1"/>
</dbReference>
<protein>
    <recommendedName>
        <fullName evidence="1">RXYLT1 C-terminal domain-containing protein</fullName>
    </recommendedName>
</protein>
<dbReference type="GO" id="GO:0120053">
    <property type="term" value="F:ribitol beta-1,4-xylosyltransferase activity"/>
    <property type="evidence" value="ECO:0007669"/>
    <property type="project" value="InterPro"/>
</dbReference>
<feature type="domain" description="RXYLT1 C-terminal" evidence="1">
    <location>
        <begin position="138"/>
        <end position="327"/>
    </location>
</feature>
<dbReference type="InterPro" id="IPR055286">
    <property type="entry name" value="RXYLT1-like"/>
</dbReference>
<reference evidence="2" key="1">
    <citation type="submission" date="2022-12" db="EMBL/GenBank/DDBJ databases">
        <authorList>
            <person name="Alioto T."/>
            <person name="Alioto T."/>
            <person name="Gomez Garrido J."/>
        </authorList>
    </citation>
    <scope>NUCLEOTIDE SEQUENCE</scope>
</reference>
<sequence length="333" mass="38321">MRLTRKRLCSALLAAYLLFSLYAAYSVFLKPRRPAASRAAAPREKQGREHAVLGTEEWNPWEVDEKNDLQRKSANSLQLLKKMQVQQEQTDLRVQIWGKAAIGLYLWQHIFEGLLEPADVSAQWREGSVTAGKSFFSYRYFPVVEPSWSMLHTPRPYQCNFLGTVYKNSTREILVDVLKQNGLDKLCWISAREEWWPQETNESLRNYHDALLQSDLTLCPVGVNTECYRVYEACSFGSVPVVEDVMTPGNCGNSSVSHSAPLQLLKTTGAPFIFIKNWKELPALLEKEQNMTLQQKIQRRKQLMEWYRQFKAQMRQKFISALENSFLAKDGGG</sequence>
<accession>A0AA35PI32</accession>
<dbReference type="EMBL" id="OX395135">
    <property type="protein sequence ID" value="CAI5785527.1"/>
    <property type="molecule type" value="Genomic_DNA"/>
</dbReference>